<feature type="transmembrane region" description="Helical" evidence="7">
    <location>
        <begin position="191"/>
        <end position="215"/>
    </location>
</feature>
<dbReference type="OMA" id="NSFENRE"/>
<feature type="transmembrane region" description="Helical" evidence="7">
    <location>
        <begin position="130"/>
        <end position="154"/>
    </location>
</feature>
<feature type="transmembrane region" description="Helical" evidence="7">
    <location>
        <begin position="258"/>
        <end position="276"/>
    </location>
</feature>
<dbReference type="InParanoid" id="G3AQM7"/>
<evidence type="ECO:0000256" key="7">
    <source>
        <dbReference type="SAM" id="Phobius"/>
    </source>
</evidence>
<dbReference type="HOGENOM" id="CLU_001265_30_3_1"/>
<dbReference type="Pfam" id="PF00083">
    <property type="entry name" value="Sugar_tr"/>
    <property type="match status" value="1"/>
</dbReference>
<dbReference type="SUPFAM" id="SSF103473">
    <property type="entry name" value="MFS general substrate transporter"/>
    <property type="match status" value="1"/>
</dbReference>
<keyword evidence="5 7" id="KW-1133">Transmembrane helix</keyword>
<dbReference type="EMBL" id="GL996503">
    <property type="protein sequence ID" value="EGW31574.1"/>
    <property type="molecule type" value="Genomic_DNA"/>
</dbReference>
<evidence type="ECO:0000256" key="3">
    <source>
        <dbReference type="ARBA" id="ARBA00022448"/>
    </source>
</evidence>
<dbReference type="InterPro" id="IPR020846">
    <property type="entry name" value="MFS_dom"/>
</dbReference>
<comment type="similarity">
    <text evidence="2">Belongs to the major facilitator superfamily. Sugar transporter (TC 2.A.1.1) family.</text>
</comment>
<dbReference type="InterPro" id="IPR003663">
    <property type="entry name" value="Sugar/inositol_transpt"/>
</dbReference>
<dbReference type="Proteomes" id="UP000000709">
    <property type="component" value="Unassembled WGS sequence"/>
</dbReference>
<keyword evidence="4 7" id="KW-0812">Transmembrane</keyword>
<dbReference type="eggNOG" id="KOG0254">
    <property type="taxonomic scope" value="Eukaryota"/>
</dbReference>
<dbReference type="InterPro" id="IPR036259">
    <property type="entry name" value="MFS_trans_sf"/>
</dbReference>
<feature type="transmembrane region" description="Helical" evidence="7">
    <location>
        <begin position="227"/>
        <end position="246"/>
    </location>
</feature>
<comment type="subcellular location">
    <subcellularLocation>
        <location evidence="1">Membrane</location>
        <topology evidence="1">Multi-pass membrane protein</topology>
    </subcellularLocation>
</comment>
<feature type="transmembrane region" description="Helical" evidence="7">
    <location>
        <begin position="161"/>
        <end position="185"/>
    </location>
</feature>
<dbReference type="InterPro" id="IPR050360">
    <property type="entry name" value="MFS_Sugar_Transporters"/>
</dbReference>
<dbReference type="PANTHER" id="PTHR48022">
    <property type="entry name" value="PLASTIDIC GLUCOSE TRANSPORTER 4"/>
    <property type="match status" value="1"/>
</dbReference>
<reference evidence="9 10" key="1">
    <citation type="journal article" date="2011" name="Proc. Natl. Acad. Sci. U.S.A.">
        <title>Comparative genomics of xylose-fermenting fungi for enhanced biofuel production.</title>
        <authorList>
            <person name="Wohlbach D.J."/>
            <person name="Kuo A."/>
            <person name="Sato T.K."/>
            <person name="Potts K.M."/>
            <person name="Salamov A.A."/>
            <person name="LaButti K.M."/>
            <person name="Sun H."/>
            <person name="Clum A."/>
            <person name="Pangilinan J.L."/>
            <person name="Lindquist E.A."/>
            <person name="Lucas S."/>
            <person name="Lapidus A."/>
            <person name="Jin M."/>
            <person name="Gunawan C."/>
            <person name="Balan V."/>
            <person name="Dale B.E."/>
            <person name="Jeffries T.W."/>
            <person name="Zinkel R."/>
            <person name="Barry K.W."/>
            <person name="Grigoriev I.V."/>
            <person name="Gasch A.P."/>
        </authorList>
    </citation>
    <scope>NUCLEOTIDE SEQUENCE [LARGE SCALE GENOMIC DNA]</scope>
    <source>
        <strain evidence="10">NRRL Y-27907 / 11-Y1</strain>
    </source>
</reference>
<keyword evidence="6 7" id="KW-0472">Membrane</keyword>
<protein>
    <recommendedName>
        <fullName evidence="8">Major facilitator superfamily (MFS) profile domain-containing protein</fullName>
    </recommendedName>
</protein>
<dbReference type="GeneID" id="18874210"/>
<name>G3AQM7_SPAPN</name>
<dbReference type="PANTHER" id="PTHR48022:SF73">
    <property type="entry name" value="METABOLITE TRANSPORT PROTEIN YDL199C-RELATED"/>
    <property type="match status" value="1"/>
</dbReference>
<proteinExistence type="inferred from homology"/>
<dbReference type="InterPro" id="IPR005828">
    <property type="entry name" value="MFS_sugar_transport-like"/>
</dbReference>
<evidence type="ECO:0000259" key="8">
    <source>
        <dbReference type="PROSITE" id="PS50850"/>
    </source>
</evidence>
<feature type="transmembrane region" description="Helical" evidence="7">
    <location>
        <begin position="93"/>
        <end position="118"/>
    </location>
</feature>
<dbReference type="RefSeq" id="XP_007376352.1">
    <property type="nucleotide sequence ID" value="XM_007376290.1"/>
</dbReference>
<evidence type="ECO:0000256" key="4">
    <source>
        <dbReference type="ARBA" id="ARBA00022692"/>
    </source>
</evidence>
<dbReference type="AlphaFoldDB" id="G3AQM7"/>
<accession>G3AQM7</accession>
<evidence type="ECO:0000313" key="9">
    <source>
        <dbReference type="EMBL" id="EGW31574.1"/>
    </source>
</evidence>
<dbReference type="KEGG" id="spaa:SPAPADRAFT_62190"/>
<dbReference type="Gene3D" id="1.20.1250.20">
    <property type="entry name" value="MFS general substrate transporter like domains"/>
    <property type="match status" value="1"/>
</dbReference>
<feature type="transmembrane region" description="Helical" evidence="7">
    <location>
        <begin position="6"/>
        <end position="28"/>
    </location>
</feature>
<evidence type="ECO:0000256" key="5">
    <source>
        <dbReference type="ARBA" id="ARBA00022989"/>
    </source>
</evidence>
<dbReference type="PROSITE" id="PS50850">
    <property type="entry name" value="MFS"/>
    <property type="match status" value="1"/>
</dbReference>
<gene>
    <name evidence="9" type="ORF">SPAPADRAFT_62190</name>
</gene>
<sequence length="353" mass="40184">MAHLSWRLPLFMQVGLAVVLFCGGFFIVESPRWLLDNDMDQQGFNVLALLYDSDPTITKPKSEFFMIKNSILQERITSPKSERSWKKLFTNHLLRVAIACSAMGFAQLNGINIISYYAPMVFKEAGFNDANAILMTGINSLIYLMSTIAPWFLVDRWGRKPILISGGAAMGICLYMVALIMYLNVSATPSLVALLVIIYNAGFGYSWGPIGFLIPPEAYPLSVRAKGVSLAVSTNWLCNFVVGLLAPILKQDIGWKMYLYPATSCIISIFIVLLFYPETKGVELEDMDKVFTDFYKDTTLVRVSKMRLRKRRMNKNDYNQNFNQPNSFENREGLNEIELEDINDLDYERRQML</sequence>
<evidence type="ECO:0000256" key="2">
    <source>
        <dbReference type="ARBA" id="ARBA00010992"/>
    </source>
</evidence>
<organism evidence="10">
    <name type="scientific">Spathaspora passalidarum (strain NRRL Y-27907 / 11-Y1)</name>
    <dbReference type="NCBI Taxonomy" id="619300"/>
    <lineage>
        <taxon>Eukaryota</taxon>
        <taxon>Fungi</taxon>
        <taxon>Dikarya</taxon>
        <taxon>Ascomycota</taxon>
        <taxon>Saccharomycotina</taxon>
        <taxon>Pichiomycetes</taxon>
        <taxon>Debaryomycetaceae</taxon>
        <taxon>Spathaspora</taxon>
    </lineage>
</organism>
<evidence type="ECO:0000313" key="10">
    <source>
        <dbReference type="Proteomes" id="UP000000709"/>
    </source>
</evidence>
<dbReference type="PRINTS" id="PR00171">
    <property type="entry name" value="SUGRTRNSPORT"/>
</dbReference>
<dbReference type="GO" id="GO:0005351">
    <property type="term" value="F:carbohydrate:proton symporter activity"/>
    <property type="evidence" value="ECO:0007669"/>
    <property type="project" value="TreeGrafter"/>
</dbReference>
<dbReference type="GO" id="GO:0016020">
    <property type="term" value="C:membrane"/>
    <property type="evidence" value="ECO:0007669"/>
    <property type="project" value="UniProtKB-SubCell"/>
</dbReference>
<feature type="domain" description="Major facilitator superfamily (MFS) profile" evidence="8">
    <location>
        <begin position="1"/>
        <end position="280"/>
    </location>
</feature>
<keyword evidence="3" id="KW-0813">Transport</keyword>
<evidence type="ECO:0000256" key="6">
    <source>
        <dbReference type="ARBA" id="ARBA00023136"/>
    </source>
</evidence>
<evidence type="ECO:0000256" key="1">
    <source>
        <dbReference type="ARBA" id="ARBA00004141"/>
    </source>
</evidence>
<keyword evidence="10" id="KW-1185">Reference proteome</keyword>
<dbReference type="OrthoDB" id="648285at2759"/>